<keyword evidence="2" id="KW-0677">Repeat</keyword>
<evidence type="ECO:0000256" key="3">
    <source>
        <dbReference type="SAM" id="MobiDB-lite"/>
    </source>
</evidence>
<dbReference type="GO" id="GO:0003677">
    <property type="term" value="F:DNA binding"/>
    <property type="evidence" value="ECO:0007669"/>
    <property type="project" value="TreeGrafter"/>
</dbReference>
<dbReference type="OrthoDB" id="9890280at2759"/>
<gene>
    <name evidence="4" type="ORF">CJN711_LOCUS31703</name>
    <name evidence="5" type="ORF">KQP761_LOCUS20952</name>
</gene>
<name>A0A815YBA7_9BILA</name>
<dbReference type="InterPro" id="IPR050853">
    <property type="entry name" value="WD_repeat_DNA-damage-binding"/>
</dbReference>
<feature type="compositionally biased region" description="Basic residues" evidence="3">
    <location>
        <begin position="24"/>
        <end position="33"/>
    </location>
</feature>
<feature type="region of interest" description="Disordered" evidence="3">
    <location>
        <begin position="14"/>
        <end position="45"/>
    </location>
</feature>
<dbReference type="EMBL" id="CAJNOV010015161">
    <property type="protein sequence ID" value="CAF1568247.1"/>
    <property type="molecule type" value="Genomic_DNA"/>
</dbReference>
<reference evidence="4" key="1">
    <citation type="submission" date="2021-02" db="EMBL/GenBank/DDBJ databases">
        <authorList>
            <person name="Nowell W R."/>
        </authorList>
    </citation>
    <scope>NUCLEOTIDE SEQUENCE</scope>
</reference>
<dbReference type="Gene3D" id="2.130.10.10">
    <property type="entry name" value="YVTN repeat-like/Quinoprotein amine dehydrogenase"/>
    <property type="match status" value="1"/>
</dbReference>
<dbReference type="Proteomes" id="UP000663855">
    <property type="component" value="Unassembled WGS sequence"/>
</dbReference>
<evidence type="ECO:0000313" key="5">
    <source>
        <dbReference type="EMBL" id="CAF1588689.1"/>
    </source>
</evidence>
<dbReference type="InterPro" id="IPR036322">
    <property type="entry name" value="WD40_repeat_dom_sf"/>
</dbReference>
<dbReference type="InterPro" id="IPR015943">
    <property type="entry name" value="WD40/YVTN_repeat-like_dom_sf"/>
</dbReference>
<dbReference type="SUPFAM" id="SSF50978">
    <property type="entry name" value="WD40 repeat-like"/>
    <property type="match status" value="1"/>
</dbReference>
<dbReference type="AlphaFoldDB" id="A0A815YBA7"/>
<dbReference type="Proteomes" id="UP000663834">
    <property type="component" value="Unassembled WGS sequence"/>
</dbReference>
<dbReference type="GO" id="GO:0005634">
    <property type="term" value="C:nucleus"/>
    <property type="evidence" value="ECO:0007669"/>
    <property type="project" value="TreeGrafter"/>
</dbReference>
<keyword evidence="1" id="KW-0853">WD repeat</keyword>
<sequence>MPIILRSGSLRIKNESEEDVRPTVPKHRKQIKKKIPEDEENNDEPMRNVEEIRRKNLEDNKAFLDGLLLAKIRDDIKNLTNTLQLSAKKDTKKLDCKYITVSENIPVRRSRRLANMDVDGNKIASPEESDNEMDTTKDQSVTIYRRQTIKRTIEISSEEQEILNQKIQTFFGENNSTPASKKSTFKFSDLEITDENLLKLTPDRLISMDIHSRSDIIAIVGCDRKGAVGLVVKSADDIRGQWCKINYDFHTAYATCCRFDNLNLNNINSASYDGTFRSYDITKNQSIEIFREPNEQGLTSFDYRSLQTCLISTDNGEVLLVDIRANPVSVERFDVSKKRIRTLHINPIKADEFCLSGTDDCVKVWDLRNMSSMKYCLQTDRSCYGAYYNHAGTHIMAATRDDHLASFSYNDMKIAKDPLNIRPIKRIAHKNYVNRFVTPFTAQPFALFESDFLIGSNGYPREISVYNENCQKTSSLTSENLNSLATVNISHRTLPIIVSGNSSGRIHVFTGPI</sequence>
<dbReference type="PANTHER" id="PTHR14773">
    <property type="entry name" value="WD REPEAT-CONTAINING PROTEIN 76"/>
    <property type="match status" value="1"/>
</dbReference>
<protein>
    <recommendedName>
        <fullName evidence="7">WD repeat-containing protein 76</fullName>
    </recommendedName>
</protein>
<dbReference type="PANTHER" id="PTHR14773:SF0">
    <property type="entry name" value="WD REPEAT-CONTAINING PROTEIN 76"/>
    <property type="match status" value="1"/>
</dbReference>
<proteinExistence type="predicted"/>
<evidence type="ECO:0000313" key="6">
    <source>
        <dbReference type="Proteomes" id="UP000663855"/>
    </source>
</evidence>
<evidence type="ECO:0000313" key="4">
    <source>
        <dbReference type="EMBL" id="CAF1568247.1"/>
    </source>
</evidence>
<comment type="caution">
    <text evidence="4">The sequence shown here is derived from an EMBL/GenBank/DDBJ whole genome shotgun (WGS) entry which is preliminary data.</text>
</comment>
<organism evidence="4 6">
    <name type="scientific">Rotaria magnacalcarata</name>
    <dbReference type="NCBI Taxonomy" id="392030"/>
    <lineage>
        <taxon>Eukaryota</taxon>
        <taxon>Metazoa</taxon>
        <taxon>Spiralia</taxon>
        <taxon>Gnathifera</taxon>
        <taxon>Rotifera</taxon>
        <taxon>Eurotatoria</taxon>
        <taxon>Bdelloidea</taxon>
        <taxon>Philodinida</taxon>
        <taxon>Philodinidae</taxon>
        <taxon>Rotaria</taxon>
    </lineage>
</organism>
<accession>A0A815YBA7</accession>
<dbReference type="EMBL" id="CAJNOW010010825">
    <property type="protein sequence ID" value="CAF1588689.1"/>
    <property type="molecule type" value="Genomic_DNA"/>
</dbReference>
<evidence type="ECO:0008006" key="7">
    <source>
        <dbReference type="Google" id="ProtNLM"/>
    </source>
</evidence>
<evidence type="ECO:0000256" key="2">
    <source>
        <dbReference type="ARBA" id="ARBA00022737"/>
    </source>
</evidence>
<dbReference type="GO" id="GO:2000001">
    <property type="term" value="P:regulation of DNA damage checkpoint"/>
    <property type="evidence" value="ECO:0007669"/>
    <property type="project" value="TreeGrafter"/>
</dbReference>
<evidence type="ECO:0000256" key="1">
    <source>
        <dbReference type="ARBA" id="ARBA00022574"/>
    </source>
</evidence>